<keyword evidence="4 7" id="KW-0808">Transferase</keyword>
<evidence type="ECO:0000256" key="6">
    <source>
        <dbReference type="ARBA" id="ARBA00022975"/>
    </source>
</evidence>
<dbReference type="Proteomes" id="UP000449710">
    <property type="component" value="Unassembled WGS sequence"/>
</dbReference>
<evidence type="ECO:0000313" key="9">
    <source>
        <dbReference type="EMBL" id="NBG87390.1"/>
    </source>
</evidence>
<dbReference type="AlphaFoldDB" id="A0AA44BDS8"/>
<evidence type="ECO:0000256" key="3">
    <source>
        <dbReference type="ARBA" id="ARBA00022676"/>
    </source>
</evidence>
<feature type="binding site" description="in other chain" evidence="7">
    <location>
        <begin position="115"/>
        <end position="123"/>
    </location>
    <ligand>
        <name>5-phospho-alpha-D-ribose 1-diphosphate</name>
        <dbReference type="ChEBI" id="CHEBI:58017"/>
        <note>ligand shared between dimeric partners</note>
    </ligand>
</feature>
<protein>
    <recommendedName>
        <fullName evidence="2 7">Orotate phosphoribosyltransferase</fullName>
        <shortName evidence="7">OPRT</shortName>
        <shortName evidence="7">OPRTase</shortName>
        <ecNumber evidence="2 7">2.4.2.10</ecNumber>
    </recommendedName>
</protein>
<accession>A0AA44BDS8</accession>
<dbReference type="HAMAP" id="MF_01208">
    <property type="entry name" value="PyrE"/>
    <property type="match status" value="1"/>
</dbReference>
<comment type="caution">
    <text evidence="7">Lacks conserved residue(s) required for the propagation of feature annotation.</text>
</comment>
<organism evidence="9 10">
    <name type="scientific">Isachenkonia alkalipeptolytica</name>
    <dbReference type="NCBI Taxonomy" id="2565777"/>
    <lineage>
        <taxon>Bacteria</taxon>
        <taxon>Bacillati</taxon>
        <taxon>Bacillota</taxon>
        <taxon>Clostridia</taxon>
        <taxon>Eubacteriales</taxon>
        <taxon>Clostridiaceae</taxon>
        <taxon>Isachenkonia</taxon>
    </lineage>
</organism>
<dbReference type="InterPro" id="IPR029057">
    <property type="entry name" value="PRTase-like"/>
</dbReference>
<evidence type="ECO:0000313" key="10">
    <source>
        <dbReference type="Proteomes" id="UP000449710"/>
    </source>
</evidence>
<comment type="similarity">
    <text evidence="7">Belongs to the purine/pyrimidine phosphoribosyltransferase family. PyrE subfamily.</text>
</comment>
<dbReference type="RefSeq" id="WP_160718748.1">
    <property type="nucleotide sequence ID" value="NZ_SUMG01000002.1"/>
</dbReference>
<keyword evidence="6 7" id="KW-0665">Pyrimidine biosynthesis</keyword>
<name>A0AA44BDS8_9CLOT</name>
<dbReference type="EC" id="2.4.2.10" evidence="2 7"/>
<comment type="function">
    <text evidence="7">Catalyzes the transfer of a ribosyl phosphate group from 5-phosphoribose 1-diphosphate to orotate, leading to the formation of orotidine monophosphate (OMP).</text>
</comment>
<dbReference type="GO" id="GO:0044205">
    <property type="term" value="P:'de novo' UMP biosynthetic process"/>
    <property type="evidence" value="ECO:0007669"/>
    <property type="project" value="UniProtKB-UniRule"/>
</dbReference>
<evidence type="ECO:0000259" key="8">
    <source>
        <dbReference type="Pfam" id="PF00156"/>
    </source>
</evidence>
<feature type="domain" description="Phosphoribosyltransferase" evidence="8">
    <location>
        <begin position="39"/>
        <end position="153"/>
    </location>
</feature>
<dbReference type="InterPro" id="IPR000836">
    <property type="entry name" value="PRTase_dom"/>
</dbReference>
<dbReference type="EMBL" id="SUMG01000002">
    <property type="protein sequence ID" value="NBG87390.1"/>
    <property type="molecule type" value="Genomic_DNA"/>
</dbReference>
<dbReference type="Gene3D" id="3.40.50.2020">
    <property type="match status" value="1"/>
</dbReference>
<dbReference type="GO" id="GO:0000287">
    <property type="term" value="F:magnesium ion binding"/>
    <property type="evidence" value="ECO:0007669"/>
    <property type="project" value="UniProtKB-UniRule"/>
</dbReference>
<gene>
    <name evidence="7" type="primary">pyrE</name>
    <name evidence="9" type="ORF">ISALK_02635</name>
</gene>
<keyword evidence="10" id="KW-1185">Reference proteome</keyword>
<dbReference type="CDD" id="cd06223">
    <property type="entry name" value="PRTases_typeI"/>
    <property type="match status" value="1"/>
</dbReference>
<proteinExistence type="inferred from homology"/>
<dbReference type="PANTHER" id="PTHR19278">
    <property type="entry name" value="OROTATE PHOSPHORIBOSYLTRANSFERASE"/>
    <property type="match status" value="1"/>
</dbReference>
<dbReference type="InterPro" id="IPR023031">
    <property type="entry name" value="OPRT"/>
</dbReference>
<dbReference type="Pfam" id="PF00156">
    <property type="entry name" value="Pribosyltran"/>
    <property type="match status" value="1"/>
</dbReference>
<evidence type="ECO:0000256" key="5">
    <source>
        <dbReference type="ARBA" id="ARBA00022842"/>
    </source>
</evidence>
<sequence length="192" mass="21141">MLSRERMIEILEETEVLLRGHFLLTSGKHSKEYMQCAKLLQYPNYAKEIIGDLAKRFKDRDIDMVIGPAVGGIIVAYEMAGQLGVKNVFAEREQGKMTLRRNFSIPKGAKVLVAEDVVTTGGSVREVMDVVREQGAEVAGVAVIVDRSNGKEEFGVPFESALSVEVVAYEEKDCPLCKEGGSKAYKPGSRNI</sequence>
<dbReference type="NCBIfam" id="TIGR01367">
    <property type="entry name" value="pyrE_Therm"/>
    <property type="match status" value="1"/>
</dbReference>
<dbReference type="GO" id="GO:0004588">
    <property type="term" value="F:orotate phosphoribosyltransferase activity"/>
    <property type="evidence" value="ECO:0007669"/>
    <property type="project" value="UniProtKB-UniRule"/>
</dbReference>
<keyword evidence="3 7" id="KW-0328">Glycosyltransferase</keyword>
<reference evidence="9 10" key="1">
    <citation type="submission" date="2019-04" db="EMBL/GenBank/DDBJ databases">
        <title>Isachenkonia alkalipeptolytica gen. nov. sp. nov. a new anaerobic, alkiliphilic organothrophic bacterium capable to reduce synthesized ferrihydrite isolated from a soda lake.</title>
        <authorList>
            <person name="Toshchakov S.V."/>
            <person name="Zavarzina D.G."/>
            <person name="Zhilina T.N."/>
            <person name="Kostrikina N.A."/>
            <person name="Kublanov I.V."/>
        </authorList>
    </citation>
    <scope>NUCLEOTIDE SEQUENCE [LARGE SCALE GENOMIC DNA]</scope>
    <source>
        <strain evidence="9 10">Z-1701</strain>
    </source>
</reference>
<dbReference type="GO" id="GO:0019856">
    <property type="term" value="P:pyrimidine nucleobase biosynthetic process"/>
    <property type="evidence" value="ECO:0007669"/>
    <property type="project" value="InterPro"/>
</dbReference>
<feature type="binding site" evidence="7">
    <location>
        <position position="119"/>
    </location>
    <ligand>
        <name>orotate</name>
        <dbReference type="ChEBI" id="CHEBI:30839"/>
    </ligand>
</feature>
<feature type="binding site" evidence="7">
    <location>
        <position position="147"/>
    </location>
    <ligand>
        <name>orotate</name>
        <dbReference type="ChEBI" id="CHEBI:30839"/>
    </ligand>
</feature>
<dbReference type="SUPFAM" id="SSF53271">
    <property type="entry name" value="PRTase-like"/>
    <property type="match status" value="1"/>
</dbReference>
<evidence type="ECO:0000256" key="4">
    <source>
        <dbReference type="ARBA" id="ARBA00022679"/>
    </source>
</evidence>
<comment type="caution">
    <text evidence="9">The sequence shown here is derived from an EMBL/GenBank/DDBJ whole genome shotgun (WGS) entry which is preliminary data.</text>
</comment>
<evidence type="ECO:0000256" key="1">
    <source>
        <dbReference type="ARBA" id="ARBA00004889"/>
    </source>
</evidence>
<comment type="cofactor">
    <cofactor evidence="7">
        <name>Mg(2+)</name>
        <dbReference type="ChEBI" id="CHEBI:18420"/>
    </cofactor>
</comment>
<evidence type="ECO:0000256" key="7">
    <source>
        <dbReference type="HAMAP-Rule" id="MF_01208"/>
    </source>
</evidence>
<comment type="subunit">
    <text evidence="7">Homodimer.</text>
</comment>
<dbReference type="PANTHER" id="PTHR19278:SF9">
    <property type="entry name" value="URIDINE 5'-MONOPHOSPHATE SYNTHASE"/>
    <property type="match status" value="1"/>
</dbReference>
<comment type="pathway">
    <text evidence="1 7">Pyrimidine metabolism; UMP biosynthesis via de novo pathway; UMP from orotate: step 1/2.</text>
</comment>
<comment type="catalytic activity">
    <reaction evidence="7">
        <text>orotidine 5'-phosphate + diphosphate = orotate + 5-phospho-alpha-D-ribose 1-diphosphate</text>
        <dbReference type="Rhea" id="RHEA:10380"/>
        <dbReference type="ChEBI" id="CHEBI:30839"/>
        <dbReference type="ChEBI" id="CHEBI:33019"/>
        <dbReference type="ChEBI" id="CHEBI:57538"/>
        <dbReference type="ChEBI" id="CHEBI:58017"/>
        <dbReference type="EC" id="2.4.2.10"/>
    </reaction>
</comment>
<dbReference type="InterPro" id="IPR006273">
    <property type="entry name" value="Orotate_PRibTrfase_bac"/>
</dbReference>
<evidence type="ECO:0000256" key="2">
    <source>
        <dbReference type="ARBA" id="ARBA00011971"/>
    </source>
</evidence>
<keyword evidence="5 7" id="KW-0460">Magnesium</keyword>